<dbReference type="SUPFAM" id="SSF51679">
    <property type="entry name" value="Bacterial luciferase-like"/>
    <property type="match status" value="1"/>
</dbReference>
<keyword evidence="8" id="KW-1185">Reference proteome</keyword>
<dbReference type="Proteomes" id="UP001238467">
    <property type="component" value="Unassembled WGS sequence"/>
</dbReference>
<proteinExistence type="predicted"/>
<evidence type="ECO:0000256" key="2">
    <source>
        <dbReference type="ARBA" id="ARBA00022643"/>
    </source>
</evidence>
<dbReference type="InterPro" id="IPR011251">
    <property type="entry name" value="Luciferase-like_dom"/>
</dbReference>
<dbReference type="Pfam" id="PF00296">
    <property type="entry name" value="Bac_luciferase"/>
    <property type="match status" value="1"/>
</dbReference>
<dbReference type="InterPro" id="IPR036661">
    <property type="entry name" value="Luciferase-like_sf"/>
</dbReference>
<keyword evidence="1" id="KW-0285">Flavoprotein</keyword>
<evidence type="ECO:0000313" key="7">
    <source>
        <dbReference type="EMBL" id="MDQ0349804.1"/>
    </source>
</evidence>
<sequence length="177" mass="19402">MRRGETRLPLALPGRPHARHPHPHLRAAAFDLSGVDWLDHDGRHDRAAEFLRSLHGLFNRPAEANAASGTEETGIGEPPNYGLDPAALPEVWIAGHSDRAIRMAAEWGTACFSTAWAMTTSSGTSAMPGADGFMLAATYTPGCFEEFVDLVVPELQRRGRLRTRYQGSTLRENLLEN</sequence>
<evidence type="ECO:0000313" key="8">
    <source>
        <dbReference type="Proteomes" id="UP001238467"/>
    </source>
</evidence>
<evidence type="ECO:0000256" key="4">
    <source>
        <dbReference type="ARBA" id="ARBA00023033"/>
    </source>
</evidence>
<evidence type="ECO:0000256" key="5">
    <source>
        <dbReference type="SAM" id="MobiDB-lite"/>
    </source>
</evidence>
<reference evidence="7 8" key="1">
    <citation type="submission" date="2023-07" db="EMBL/GenBank/DDBJ databases">
        <title>Genomic Encyclopedia of Type Strains, Phase IV (KMG-IV): sequencing the most valuable type-strain genomes for metagenomic binning, comparative biology and taxonomic classification.</title>
        <authorList>
            <person name="Goeker M."/>
        </authorList>
    </citation>
    <scope>NUCLEOTIDE SEQUENCE [LARGE SCALE GENOMIC DNA]</scope>
    <source>
        <strain evidence="7 8">DSM 1277</strain>
    </source>
</reference>
<dbReference type="PANTHER" id="PTHR30011:SF16">
    <property type="entry name" value="C2H2 FINGER DOMAIN TRANSCRIPTION FACTOR (EUROFUNG)-RELATED"/>
    <property type="match status" value="1"/>
</dbReference>
<protein>
    <submittedName>
        <fullName evidence="7">Alkanesulfonate monooxygenase SsuD/methylene tetrahydromethanopterin reductase-like flavin-dependent oxidoreductase (Luciferase family)</fullName>
    </submittedName>
</protein>
<feature type="domain" description="Luciferase-like" evidence="6">
    <location>
        <begin position="29"/>
        <end position="115"/>
    </location>
</feature>
<dbReference type="Gene3D" id="3.20.20.30">
    <property type="entry name" value="Luciferase-like domain"/>
    <property type="match status" value="2"/>
</dbReference>
<evidence type="ECO:0000256" key="3">
    <source>
        <dbReference type="ARBA" id="ARBA00023002"/>
    </source>
</evidence>
<keyword evidence="4" id="KW-0503">Monooxygenase</keyword>
<keyword evidence="3" id="KW-0560">Oxidoreductase</keyword>
<dbReference type="PANTHER" id="PTHR30011">
    <property type="entry name" value="ALKANESULFONATE MONOOXYGENASE-RELATED"/>
    <property type="match status" value="1"/>
</dbReference>
<dbReference type="EMBL" id="JAUSUH010000012">
    <property type="protein sequence ID" value="MDQ0349804.1"/>
    <property type="molecule type" value="Genomic_DNA"/>
</dbReference>
<dbReference type="InterPro" id="IPR051260">
    <property type="entry name" value="Diverse_substr_monoxygenases"/>
</dbReference>
<accession>A0ABU0DMX5</accession>
<feature type="region of interest" description="Disordered" evidence="5">
    <location>
        <begin position="1"/>
        <end position="20"/>
    </location>
</feature>
<evidence type="ECO:0000259" key="6">
    <source>
        <dbReference type="Pfam" id="PF00296"/>
    </source>
</evidence>
<comment type="caution">
    <text evidence="7">The sequence shown here is derived from an EMBL/GenBank/DDBJ whole genome shotgun (WGS) entry which is preliminary data.</text>
</comment>
<name>A0ABU0DMX5_9HYPH</name>
<evidence type="ECO:0000256" key="1">
    <source>
        <dbReference type="ARBA" id="ARBA00022630"/>
    </source>
</evidence>
<keyword evidence="2" id="KW-0288">FMN</keyword>
<gene>
    <name evidence="7" type="ORF">J2S76_004255</name>
</gene>
<organism evidence="7 8">
    <name type="scientific">Ancylobacter vacuolatus</name>
    <dbReference type="NCBI Taxonomy" id="223389"/>
    <lineage>
        <taxon>Bacteria</taxon>
        <taxon>Pseudomonadati</taxon>
        <taxon>Pseudomonadota</taxon>
        <taxon>Alphaproteobacteria</taxon>
        <taxon>Hyphomicrobiales</taxon>
        <taxon>Xanthobacteraceae</taxon>
        <taxon>Ancylobacter</taxon>
    </lineage>
</organism>